<sequence>MIENNQSNKFLNSNGYEDSQIARLNPVDSNKLLKFLNKKNKNHLEKFDSEITLKDENKSYIICYFGFEGKSDVDVKYFTFSLIFCVVYNFIIVFDKFYLNGYFGTEIFVLVAFNLFNIIQLGLGLFNKFKEKKTFNSKLPKKGNTNASTNLWLKISIFINLITNIVFFLISYLNYFVSFCLVPLGVLIWMSTQITERYYESGLSRLISKESWKVYDEETGDNKLKLINSKRHVTGKNMFNAINNFENISNTLEINSKFYINLDDYAGDLKYLMHEISDRDGILILNTGASVSKLEQEALQLCKNSTVIPLLVIASDNFENLFSLSAKFKNLVVAYDEDTKIVQTLIDVNFNSWQYSTVNILSQFSLILNPFLPISSNNREKMIIMSVSDPKYSFSWGSSKMKEYFQLYALRIGASAVISDVPQQFSIVDNAFDENLNFRETQNFNSNLTINNGEVRASDILATSLPLTEHEMEFQAKVEFQIEVLLKCEEDRIKLKQDMNGPLLFKNMDLDEKLFNGLSEELFDPTSLLMSGAVGMSVVSVILWAMARYFLSVSKTSVRVYNM</sequence>
<feature type="transmembrane region" description="Helical" evidence="1">
    <location>
        <begin position="151"/>
        <end position="170"/>
    </location>
</feature>
<feature type="transmembrane region" description="Helical" evidence="1">
    <location>
        <begin position="77"/>
        <end position="95"/>
    </location>
</feature>
<comment type="caution">
    <text evidence="2">The sequence shown here is derived from an EMBL/GenBank/DDBJ whole genome shotgun (WGS) entry which is preliminary data.</text>
</comment>
<evidence type="ECO:0000256" key="1">
    <source>
        <dbReference type="SAM" id="Phobius"/>
    </source>
</evidence>
<dbReference type="AlphaFoldDB" id="A0AAD5U8F0"/>
<accession>A0AAD5U8F0</accession>
<gene>
    <name evidence="2" type="ORF">HK099_005250</name>
</gene>
<evidence type="ECO:0000313" key="2">
    <source>
        <dbReference type="EMBL" id="KAJ3228240.1"/>
    </source>
</evidence>
<keyword evidence="3" id="KW-1185">Reference proteome</keyword>
<protein>
    <submittedName>
        <fullName evidence="2">Uncharacterized protein</fullName>
    </submittedName>
</protein>
<keyword evidence="1" id="KW-0472">Membrane</keyword>
<feature type="transmembrane region" description="Helical" evidence="1">
    <location>
        <begin position="107"/>
        <end position="126"/>
    </location>
</feature>
<feature type="transmembrane region" description="Helical" evidence="1">
    <location>
        <begin position="528"/>
        <end position="551"/>
    </location>
</feature>
<keyword evidence="1" id="KW-0812">Transmembrane</keyword>
<dbReference type="EMBL" id="JADGJW010000004">
    <property type="protein sequence ID" value="KAJ3228240.1"/>
    <property type="molecule type" value="Genomic_DNA"/>
</dbReference>
<reference evidence="2" key="1">
    <citation type="submission" date="2020-05" db="EMBL/GenBank/DDBJ databases">
        <title>Phylogenomic resolution of chytrid fungi.</title>
        <authorList>
            <person name="Stajich J.E."/>
            <person name="Amses K."/>
            <person name="Simmons R."/>
            <person name="Seto K."/>
            <person name="Myers J."/>
            <person name="Bonds A."/>
            <person name="Quandt C.A."/>
            <person name="Barry K."/>
            <person name="Liu P."/>
            <person name="Grigoriev I."/>
            <person name="Longcore J.E."/>
            <person name="James T.Y."/>
        </authorList>
    </citation>
    <scope>NUCLEOTIDE SEQUENCE</scope>
    <source>
        <strain evidence="2">JEL0476</strain>
    </source>
</reference>
<keyword evidence="1" id="KW-1133">Transmembrane helix</keyword>
<organism evidence="2 3">
    <name type="scientific">Clydaea vesicula</name>
    <dbReference type="NCBI Taxonomy" id="447962"/>
    <lineage>
        <taxon>Eukaryota</taxon>
        <taxon>Fungi</taxon>
        <taxon>Fungi incertae sedis</taxon>
        <taxon>Chytridiomycota</taxon>
        <taxon>Chytridiomycota incertae sedis</taxon>
        <taxon>Chytridiomycetes</taxon>
        <taxon>Lobulomycetales</taxon>
        <taxon>Lobulomycetaceae</taxon>
        <taxon>Clydaea</taxon>
    </lineage>
</organism>
<evidence type="ECO:0000313" key="3">
    <source>
        <dbReference type="Proteomes" id="UP001211065"/>
    </source>
</evidence>
<proteinExistence type="predicted"/>
<dbReference type="Proteomes" id="UP001211065">
    <property type="component" value="Unassembled WGS sequence"/>
</dbReference>
<name>A0AAD5U8F0_9FUNG</name>